<comment type="caution">
    <text evidence="4">The sequence shown here is derived from an EMBL/GenBank/DDBJ whole genome shotgun (WGS) entry which is preliminary data.</text>
</comment>
<reference evidence="4 5" key="1">
    <citation type="submission" date="2019-04" db="EMBL/GenBank/DDBJ databases">
        <authorList>
            <person name="Li M."/>
            <person name="Gao C."/>
        </authorList>
    </citation>
    <scope>NUCLEOTIDE SEQUENCE [LARGE SCALE GENOMIC DNA]</scope>
    <source>
        <strain evidence="4 5">BGMRC 2031</strain>
    </source>
</reference>
<feature type="transmembrane region" description="Helical" evidence="2">
    <location>
        <begin position="92"/>
        <end position="115"/>
    </location>
</feature>
<evidence type="ECO:0000256" key="3">
    <source>
        <dbReference type="SAM" id="SignalP"/>
    </source>
</evidence>
<evidence type="ECO:0008006" key="6">
    <source>
        <dbReference type="Google" id="ProtNLM"/>
    </source>
</evidence>
<keyword evidence="2" id="KW-0812">Transmembrane</keyword>
<evidence type="ECO:0000256" key="1">
    <source>
        <dbReference type="SAM" id="MobiDB-lite"/>
    </source>
</evidence>
<organism evidence="4 5">
    <name type="scientific">Martelella alba</name>
    <dbReference type="NCBI Taxonomy" id="2590451"/>
    <lineage>
        <taxon>Bacteria</taxon>
        <taxon>Pseudomonadati</taxon>
        <taxon>Pseudomonadota</taxon>
        <taxon>Alphaproteobacteria</taxon>
        <taxon>Hyphomicrobiales</taxon>
        <taxon>Aurantimonadaceae</taxon>
        <taxon>Martelella</taxon>
    </lineage>
</organism>
<accession>A0ABY2SS88</accession>
<sequence length="121" mass="13264">MDKLRKMSPVVVLFAVGCFASGFALAEGPGGPDGGRPPIEKKHGGPEMGRHFAYRGHDFERGKPAPQDFRGRDFRVDNWRDKGLPPPPEGQYWSYINGNYVLIAATTGIITSIILNSAAHR</sequence>
<gene>
    <name evidence="4" type="ORF">FCN80_08555</name>
</gene>
<keyword evidence="2" id="KW-0472">Membrane</keyword>
<feature type="signal peptide" evidence="3">
    <location>
        <begin position="1"/>
        <end position="26"/>
    </location>
</feature>
<keyword evidence="5" id="KW-1185">Reference proteome</keyword>
<dbReference type="PROSITE" id="PS51257">
    <property type="entry name" value="PROKAR_LIPOPROTEIN"/>
    <property type="match status" value="1"/>
</dbReference>
<evidence type="ECO:0000256" key="2">
    <source>
        <dbReference type="SAM" id="Phobius"/>
    </source>
</evidence>
<protein>
    <recommendedName>
        <fullName evidence="6">Ni/Co efflux regulator RcnB</fullName>
    </recommendedName>
</protein>
<keyword evidence="2" id="KW-1133">Transmembrane helix</keyword>
<evidence type="ECO:0000313" key="4">
    <source>
        <dbReference type="EMBL" id="TKI06985.1"/>
    </source>
</evidence>
<feature type="compositionally biased region" description="Basic and acidic residues" evidence="1">
    <location>
        <begin position="38"/>
        <end position="51"/>
    </location>
</feature>
<dbReference type="Proteomes" id="UP000305202">
    <property type="component" value="Unassembled WGS sequence"/>
</dbReference>
<keyword evidence="3" id="KW-0732">Signal</keyword>
<feature type="region of interest" description="Disordered" evidence="1">
    <location>
        <begin position="26"/>
        <end position="51"/>
    </location>
</feature>
<feature type="chain" id="PRO_5046681787" description="Ni/Co efflux regulator RcnB" evidence="3">
    <location>
        <begin position="27"/>
        <end position="121"/>
    </location>
</feature>
<dbReference type="Gene3D" id="3.10.450.160">
    <property type="entry name" value="inner membrane protein cigr"/>
    <property type="match status" value="1"/>
</dbReference>
<dbReference type="InterPro" id="IPR024572">
    <property type="entry name" value="RcnB"/>
</dbReference>
<proteinExistence type="predicted"/>
<dbReference type="RefSeq" id="WP_136989734.1">
    <property type="nucleotide sequence ID" value="NZ_SZPQ01000009.1"/>
</dbReference>
<dbReference type="Pfam" id="PF11776">
    <property type="entry name" value="RcnB"/>
    <property type="match status" value="1"/>
</dbReference>
<dbReference type="EMBL" id="SZPQ01000009">
    <property type="protein sequence ID" value="TKI06985.1"/>
    <property type="molecule type" value="Genomic_DNA"/>
</dbReference>
<name>A0ABY2SS88_9HYPH</name>
<evidence type="ECO:0000313" key="5">
    <source>
        <dbReference type="Proteomes" id="UP000305202"/>
    </source>
</evidence>